<evidence type="ECO:0000256" key="3">
    <source>
        <dbReference type="ARBA" id="ARBA00023163"/>
    </source>
</evidence>
<dbReference type="SMART" id="SM00421">
    <property type="entry name" value="HTH_LUXR"/>
    <property type="match status" value="1"/>
</dbReference>
<sequence length="730" mass="76860">MTAPRRRPAVVVRTRLRPPAPHPDDVRRTRLLARLDAAGEQVILVAAPRGAGKTVLLAQWVAARRCAWVSLSSRDDTPAGVWSAVLESVRPHCDDVPAPSAALLDDETTLFTEIIPGLLNSLASAGPLVLVLDGLDVVEHAVTRAALDEFVRRAPDAVRVVLATARPPTGPVAALRAAGRLTELTEEDLRFDLAETRQLLSAAAGRPVEQSEAAALWHAYAGWATGLRLAGMALRNQPPGTALAHPVPSVEEFFRAEVLERVTSRQRRLLLYSSVLTELTPERCAEVTALPAAGETLSALAASSLLLRRTGSGLRCHPVLRLVLSSVLAAEHPDAVAVLHTRAAERLRKEGDPDAAYEHARLAGLPDVAVRTVIETWPAAHPRTLLARLDEVPAMPAEAHAIAAAAELACGRPARAATRLPSADDGPALAVRAWLALHGGDLAAAQRDATRAIATRLPAGARPWWLLLARAALGTARVWEGQAADVVDQLAATASEAEGIDYRDVAVRAMDARTAGLLLTGDATAALAAARRAVALHELDPMRCTPPVVAVACLANMAGADRGRMPPPAATLVPSAPHAEAFSALLHAHPASPSADARRRRKAHAQARAALAGLRYGPVLAGLFEEQWPIPDLRPAVLSDRERAVLRALSGPLTLREIAAELHVSRNTVKTHVRSVFRKLGAHDRADAVSRAAAAGIATAGTAPGAGAPSPDDPGRSRGGARPVPAPPNR</sequence>
<organism evidence="6 7">
    <name type="scientific">Amycolatopsis thermoflava</name>
    <dbReference type="NCBI Taxonomy" id="84480"/>
    <lineage>
        <taxon>Bacteria</taxon>
        <taxon>Bacillati</taxon>
        <taxon>Actinomycetota</taxon>
        <taxon>Actinomycetes</taxon>
        <taxon>Pseudonocardiales</taxon>
        <taxon>Pseudonocardiaceae</taxon>
        <taxon>Amycolatopsis</taxon>
        <taxon>Amycolatopsis methanolica group</taxon>
    </lineage>
</organism>
<gene>
    <name evidence="6" type="ORF">EDD35_6750</name>
</gene>
<dbReference type="InterPro" id="IPR059106">
    <property type="entry name" value="WHD_MalT"/>
</dbReference>
<comment type="caution">
    <text evidence="6">The sequence shown here is derived from an EMBL/GenBank/DDBJ whole genome shotgun (WGS) entry which is preliminary data.</text>
</comment>
<dbReference type="InterPro" id="IPR036388">
    <property type="entry name" value="WH-like_DNA-bd_sf"/>
</dbReference>
<dbReference type="Pfam" id="PF00196">
    <property type="entry name" value="GerE"/>
    <property type="match status" value="1"/>
</dbReference>
<dbReference type="SUPFAM" id="SSF46894">
    <property type="entry name" value="C-terminal effector domain of the bipartite response regulators"/>
    <property type="match status" value="1"/>
</dbReference>
<dbReference type="Proteomes" id="UP000274843">
    <property type="component" value="Unassembled WGS sequence"/>
</dbReference>
<dbReference type="Pfam" id="PF25873">
    <property type="entry name" value="WHD_MalT"/>
    <property type="match status" value="1"/>
</dbReference>
<evidence type="ECO:0000313" key="7">
    <source>
        <dbReference type="Proteomes" id="UP000274843"/>
    </source>
</evidence>
<dbReference type="InterPro" id="IPR016032">
    <property type="entry name" value="Sig_transdc_resp-reg_C-effctor"/>
</dbReference>
<dbReference type="AlphaFoldDB" id="A0A3N2H5X1"/>
<evidence type="ECO:0000256" key="2">
    <source>
        <dbReference type="ARBA" id="ARBA00023125"/>
    </source>
</evidence>
<reference evidence="6 7" key="1">
    <citation type="submission" date="2018-11" db="EMBL/GenBank/DDBJ databases">
        <title>Sequencing the genomes of 1000 actinobacteria strains.</title>
        <authorList>
            <person name="Klenk H.-P."/>
        </authorList>
    </citation>
    <scope>NUCLEOTIDE SEQUENCE [LARGE SCALE GENOMIC DNA]</scope>
    <source>
        <strain evidence="6 7">DSM 44348</strain>
    </source>
</reference>
<feature type="compositionally biased region" description="Low complexity" evidence="4">
    <location>
        <begin position="699"/>
        <end position="710"/>
    </location>
</feature>
<evidence type="ECO:0000256" key="1">
    <source>
        <dbReference type="ARBA" id="ARBA00023015"/>
    </source>
</evidence>
<keyword evidence="7" id="KW-1185">Reference proteome</keyword>
<dbReference type="GeneID" id="301848001"/>
<name>A0A3N2H5X1_9PSEU</name>
<dbReference type="InterPro" id="IPR027417">
    <property type="entry name" value="P-loop_NTPase"/>
</dbReference>
<evidence type="ECO:0000259" key="5">
    <source>
        <dbReference type="PROSITE" id="PS50043"/>
    </source>
</evidence>
<dbReference type="SUPFAM" id="SSF52540">
    <property type="entry name" value="P-loop containing nucleoside triphosphate hydrolases"/>
    <property type="match status" value="1"/>
</dbReference>
<keyword evidence="3" id="KW-0804">Transcription</keyword>
<dbReference type="RefSeq" id="WP_123686304.1">
    <property type="nucleotide sequence ID" value="NZ_RKHY01000001.1"/>
</dbReference>
<dbReference type="GO" id="GO:0006355">
    <property type="term" value="P:regulation of DNA-templated transcription"/>
    <property type="evidence" value="ECO:0007669"/>
    <property type="project" value="InterPro"/>
</dbReference>
<keyword evidence="1" id="KW-0805">Transcription regulation</keyword>
<dbReference type="Gene3D" id="1.10.10.10">
    <property type="entry name" value="Winged helix-like DNA-binding domain superfamily/Winged helix DNA-binding domain"/>
    <property type="match status" value="1"/>
</dbReference>
<keyword evidence="2" id="KW-0238">DNA-binding</keyword>
<evidence type="ECO:0000256" key="4">
    <source>
        <dbReference type="SAM" id="MobiDB-lite"/>
    </source>
</evidence>
<protein>
    <submittedName>
        <fullName evidence="6">LuxR family maltose regulon positive regulatory protein</fullName>
    </submittedName>
</protein>
<feature type="region of interest" description="Disordered" evidence="4">
    <location>
        <begin position="699"/>
        <end position="730"/>
    </location>
</feature>
<dbReference type="PROSITE" id="PS50043">
    <property type="entry name" value="HTH_LUXR_2"/>
    <property type="match status" value="1"/>
</dbReference>
<proteinExistence type="predicted"/>
<evidence type="ECO:0000313" key="6">
    <source>
        <dbReference type="EMBL" id="ROS44314.1"/>
    </source>
</evidence>
<dbReference type="EMBL" id="RKHY01000001">
    <property type="protein sequence ID" value="ROS44314.1"/>
    <property type="molecule type" value="Genomic_DNA"/>
</dbReference>
<feature type="domain" description="HTH luxR-type" evidence="5">
    <location>
        <begin position="631"/>
        <end position="696"/>
    </location>
</feature>
<dbReference type="PANTHER" id="PTHR44688">
    <property type="entry name" value="DNA-BINDING TRANSCRIPTIONAL ACTIVATOR DEVR_DOSR"/>
    <property type="match status" value="1"/>
</dbReference>
<dbReference type="GO" id="GO:0003677">
    <property type="term" value="F:DNA binding"/>
    <property type="evidence" value="ECO:0007669"/>
    <property type="project" value="UniProtKB-KW"/>
</dbReference>
<dbReference type="PANTHER" id="PTHR44688:SF16">
    <property type="entry name" value="DNA-BINDING TRANSCRIPTIONAL ACTIVATOR DEVR_DOSR"/>
    <property type="match status" value="1"/>
</dbReference>
<dbReference type="PRINTS" id="PR00038">
    <property type="entry name" value="HTHLUXR"/>
</dbReference>
<dbReference type="InterPro" id="IPR000792">
    <property type="entry name" value="Tscrpt_reg_LuxR_C"/>
</dbReference>
<accession>A0A3N2H5X1</accession>
<dbReference type="CDD" id="cd06170">
    <property type="entry name" value="LuxR_C_like"/>
    <property type="match status" value="1"/>
</dbReference>